<accession>A0A7W5DRG2</accession>
<evidence type="ECO:0000256" key="6">
    <source>
        <dbReference type="ARBA" id="ARBA00022967"/>
    </source>
</evidence>
<dbReference type="InterPro" id="IPR010226">
    <property type="entry name" value="NADH_quinone_OxRdtase_chainI"/>
</dbReference>
<organism evidence="13 14">
    <name type="scientific">Microbacter margulisiae</name>
    <dbReference type="NCBI Taxonomy" id="1350067"/>
    <lineage>
        <taxon>Bacteria</taxon>
        <taxon>Pseudomonadati</taxon>
        <taxon>Bacteroidota</taxon>
        <taxon>Bacteroidia</taxon>
        <taxon>Bacteroidales</taxon>
        <taxon>Porphyromonadaceae</taxon>
        <taxon>Microbacter</taxon>
    </lineage>
</organism>
<keyword evidence="9" id="KW-0520">NAD</keyword>
<dbReference type="EMBL" id="JACHYB010000001">
    <property type="protein sequence ID" value="MBB3186868.1"/>
    <property type="molecule type" value="Genomic_DNA"/>
</dbReference>
<evidence type="ECO:0000256" key="5">
    <source>
        <dbReference type="ARBA" id="ARBA00022737"/>
    </source>
</evidence>
<evidence type="ECO:0000256" key="4">
    <source>
        <dbReference type="ARBA" id="ARBA00022723"/>
    </source>
</evidence>
<dbReference type="SUPFAM" id="SSF54862">
    <property type="entry name" value="4Fe-4S ferredoxins"/>
    <property type="match status" value="1"/>
</dbReference>
<keyword evidence="11" id="KW-0472">Membrane</keyword>
<evidence type="ECO:0000256" key="3">
    <source>
        <dbReference type="ARBA" id="ARBA00022719"/>
    </source>
</evidence>
<protein>
    <submittedName>
        <fullName evidence="13">NADH-quinone oxidoreductase subunit I</fullName>
    </submittedName>
</protein>
<name>A0A7W5DRG2_9PORP</name>
<dbReference type="AlphaFoldDB" id="A0A7W5DRG2"/>
<dbReference type="GO" id="GO:0016651">
    <property type="term" value="F:oxidoreductase activity, acting on NAD(P)H"/>
    <property type="evidence" value="ECO:0007669"/>
    <property type="project" value="InterPro"/>
</dbReference>
<dbReference type="RefSeq" id="WP_183412705.1">
    <property type="nucleotide sequence ID" value="NZ_JACHYB010000001.1"/>
</dbReference>
<dbReference type="GO" id="GO:0016020">
    <property type="term" value="C:membrane"/>
    <property type="evidence" value="ECO:0007669"/>
    <property type="project" value="InterPro"/>
</dbReference>
<keyword evidence="8" id="KW-0411">Iron-sulfur</keyword>
<keyword evidence="4" id="KW-0479">Metal-binding</keyword>
<keyword evidence="14" id="KW-1185">Reference proteome</keyword>
<proteinExistence type="predicted"/>
<comment type="caution">
    <text evidence="13">The sequence shown here is derived from an EMBL/GenBank/DDBJ whole genome shotgun (WGS) entry which is preliminary data.</text>
</comment>
<dbReference type="GO" id="GO:0046872">
    <property type="term" value="F:metal ion binding"/>
    <property type="evidence" value="ECO:0007669"/>
    <property type="project" value="UniProtKB-KW"/>
</dbReference>
<keyword evidence="10" id="KW-0830">Ubiquinone</keyword>
<dbReference type="PANTHER" id="PTHR10849">
    <property type="entry name" value="NADH DEHYDROGENASE UBIQUINONE IRON-SULFUR PROTEIN 8, MITOCHONDRIAL"/>
    <property type="match status" value="1"/>
</dbReference>
<dbReference type="PROSITE" id="PS51379">
    <property type="entry name" value="4FE4S_FER_2"/>
    <property type="match status" value="2"/>
</dbReference>
<keyword evidence="1" id="KW-1003">Cell membrane</keyword>
<dbReference type="PROSITE" id="PS00198">
    <property type="entry name" value="4FE4S_FER_1"/>
    <property type="match status" value="1"/>
</dbReference>
<evidence type="ECO:0000256" key="10">
    <source>
        <dbReference type="ARBA" id="ARBA00023075"/>
    </source>
</evidence>
<dbReference type="Proteomes" id="UP000544222">
    <property type="component" value="Unassembled WGS sequence"/>
</dbReference>
<evidence type="ECO:0000256" key="1">
    <source>
        <dbReference type="ARBA" id="ARBA00022475"/>
    </source>
</evidence>
<evidence type="ECO:0000256" key="7">
    <source>
        <dbReference type="ARBA" id="ARBA00023004"/>
    </source>
</evidence>
<feature type="domain" description="4Fe-4S ferredoxin-type" evidence="12">
    <location>
        <begin position="62"/>
        <end position="91"/>
    </location>
</feature>
<evidence type="ECO:0000256" key="9">
    <source>
        <dbReference type="ARBA" id="ARBA00023027"/>
    </source>
</evidence>
<dbReference type="Gene3D" id="3.30.70.3270">
    <property type="match status" value="1"/>
</dbReference>
<evidence type="ECO:0000256" key="2">
    <source>
        <dbReference type="ARBA" id="ARBA00022485"/>
    </source>
</evidence>
<keyword evidence="7" id="KW-0408">Iron</keyword>
<evidence type="ECO:0000259" key="12">
    <source>
        <dbReference type="PROSITE" id="PS51379"/>
    </source>
</evidence>
<dbReference type="InterPro" id="IPR017900">
    <property type="entry name" value="4Fe4S_Fe_S_CS"/>
</dbReference>
<evidence type="ECO:0000313" key="14">
    <source>
        <dbReference type="Proteomes" id="UP000544222"/>
    </source>
</evidence>
<dbReference type="GO" id="GO:0048038">
    <property type="term" value="F:quinone binding"/>
    <property type="evidence" value="ECO:0007669"/>
    <property type="project" value="UniProtKB-KW"/>
</dbReference>
<keyword evidence="5" id="KW-0677">Repeat</keyword>
<evidence type="ECO:0000256" key="11">
    <source>
        <dbReference type="ARBA" id="ARBA00023136"/>
    </source>
</evidence>
<dbReference type="InterPro" id="IPR017896">
    <property type="entry name" value="4Fe4S_Fe-S-bd"/>
</dbReference>
<evidence type="ECO:0000256" key="8">
    <source>
        <dbReference type="ARBA" id="ARBA00023014"/>
    </source>
</evidence>
<gene>
    <name evidence="13" type="ORF">FHX64_001031</name>
</gene>
<dbReference type="Pfam" id="PF12838">
    <property type="entry name" value="Fer4_7"/>
    <property type="match status" value="1"/>
</dbReference>
<reference evidence="13 14" key="1">
    <citation type="submission" date="2020-08" db="EMBL/GenBank/DDBJ databases">
        <title>Genomic Encyclopedia of Type Strains, Phase IV (KMG-IV): sequencing the most valuable type-strain genomes for metagenomic binning, comparative biology and taxonomic classification.</title>
        <authorList>
            <person name="Goeker M."/>
        </authorList>
    </citation>
    <scope>NUCLEOTIDE SEQUENCE [LARGE SCALE GENOMIC DNA]</scope>
    <source>
        <strain evidence="13 14">DSM 27471</strain>
    </source>
</reference>
<keyword evidence="2" id="KW-0004">4Fe-4S</keyword>
<dbReference type="PANTHER" id="PTHR10849:SF24">
    <property type="entry name" value="NADH-QUINONE OXIDOREDUCTASE SUBUNIT I 2"/>
    <property type="match status" value="1"/>
</dbReference>
<dbReference type="GO" id="GO:0051539">
    <property type="term" value="F:4 iron, 4 sulfur cluster binding"/>
    <property type="evidence" value="ECO:0007669"/>
    <property type="project" value="UniProtKB-KW"/>
</dbReference>
<feature type="domain" description="4Fe-4S ferredoxin-type" evidence="12">
    <location>
        <begin position="105"/>
        <end position="134"/>
    </location>
</feature>
<keyword evidence="3" id="KW-0874">Quinone</keyword>
<evidence type="ECO:0000313" key="13">
    <source>
        <dbReference type="EMBL" id="MBB3186868.1"/>
    </source>
</evidence>
<sequence length="167" mass="19428">MRALFNYIKEVVYAFVSLAKGLLLTLRYFVTIKKVNITEEYPDNRTTTISVKERFYGEVVLTHDENNEHKCTACTLCQIACPNNSIQIISKQVETEDGKKKRVLDKWIYHLDMCTFCYQCIDACPQDAIEMKNSFELSVYDRSKLVRQLNRPGSKLKEKPTVKEQQS</sequence>
<keyword evidence="6" id="KW-1278">Translocase</keyword>